<evidence type="ECO:0000259" key="6">
    <source>
        <dbReference type="PROSITE" id="PS50059"/>
    </source>
</evidence>
<dbReference type="Gene3D" id="3.10.50.40">
    <property type="match status" value="1"/>
</dbReference>
<dbReference type="SUPFAM" id="SSF54534">
    <property type="entry name" value="FKBP-like"/>
    <property type="match status" value="1"/>
</dbReference>
<dbReference type="InParanoid" id="A0A251V2S2"/>
<evidence type="ECO:0000313" key="8">
    <source>
        <dbReference type="Proteomes" id="UP000215914"/>
    </source>
</evidence>
<evidence type="ECO:0000256" key="1">
    <source>
        <dbReference type="ARBA" id="ARBA00000971"/>
    </source>
</evidence>
<dbReference type="PANTHER" id="PTHR10516:SF412">
    <property type="entry name" value="PEPTIDYL-PROLYL CIS-TRANS ISOMERASE FKBP20-1"/>
    <property type="match status" value="1"/>
</dbReference>
<reference evidence="8" key="1">
    <citation type="journal article" date="2017" name="Nature">
        <title>The sunflower genome provides insights into oil metabolism, flowering and Asterid evolution.</title>
        <authorList>
            <person name="Badouin H."/>
            <person name="Gouzy J."/>
            <person name="Grassa C.J."/>
            <person name="Murat F."/>
            <person name="Staton S.E."/>
            <person name="Cottret L."/>
            <person name="Lelandais-Briere C."/>
            <person name="Owens G.L."/>
            <person name="Carrere S."/>
            <person name="Mayjonade B."/>
            <person name="Legrand L."/>
            <person name="Gill N."/>
            <person name="Kane N.C."/>
            <person name="Bowers J.E."/>
            <person name="Hubner S."/>
            <person name="Bellec A."/>
            <person name="Berard A."/>
            <person name="Berges H."/>
            <person name="Blanchet N."/>
            <person name="Boniface M.C."/>
            <person name="Brunel D."/>
            <person name="Catrice O."/>
            <person name="Chaidir N."/>
            <person name="Claudel C."/>
            <person name="Donnadieu C."/>
            <person name="Faraut T."/>
            <person name="Fievet G."/>
            <person name="Helmstetter N."/>
            <person name="King M."/>
            <person name="Knapp S.J."/>
            <person name="Lai Z."/>
            <person name="Le Paslier M.C."/>
            <person name="Lippi Y."/>
            <person name="Lorenzon L."/>
            <person name="Mandel J.R."/>
            <person name="Marage G."/>
            <person name="Marchand G."/>
            <person name="Marquand E."/>
            <person name="Bret-Mestries E."/>
            <person name="Morien E."/>
            <person name="Nambeesan S."/>
            <person name="Nguyen T."/>
            <person name="Pegot-Espagnet P."/>
            <person name="Pouilly N."/>
            <person name="Raftis F."/>
            <person name="Sallet E."/>
            <person name="Schiex T."/>
            <person name="Thomas J."/>
            <person name="Vandecasteele C."/>
            <person name="Vares D."/>
            <person name="Vear F."/>
            <person name="Vautrin S."/>
            <person name="Crespi M."/>
            <person name="Mangin B."/>
            <person name="Burke J.M."/>
            <person name="Salse J."/>
            <person name="Munos S."/>
            <person name="Vincourt P."/>
            <person name="Rieseberg L.H."/>
            <person name="Langlade N.B."/>
        </authorList>
    </citation>
    <scope>NUCLEOTIDE SEQUENCE [LARGE SCALE GENOMIC DNA]</scope>
    <source>
        <strain evidence="8">cv. SF193</strain>
    </source>
</reference>
<proteinExistence type="predicted"/>
<dbReference type="InterPro" id="IPR001179">
    <property type="entry name" value="PPIase_FKBP_dom"/>
</dbReference>
<dbReference type="GO" id="GO:0003755">
    <property type="term" value="F:peptidyl-prolyl cis-trans isomerase activity"/>
    <property type="evidence" value="ECO:0000318"/>
    <property type="project" value="GO_Central"/>
</dbReference>
<dbReference type="PROSITE" id="PS50059">
    <property type="entry name" value="FKBP_PPIASE"/>
    <property type="match status" value="1"/>
</dbReference>
<dbReference type="Proteomes" id="UP000215914">
    <property type="component" value="Chromosome 4"/>
</dbReference>
<evidence type="ECO:0000256" key="3">
    <source>
        <dbReference type="ARBA" id="ARBA00023110"/>
    </source>
</evidence>
<sequence length="131" mass="15078">MGCVDCWTVHYEGSLAEIDEVFDTTHEDNTIFTFELGKGPVIKAWDVALRTMKVGEVAKITCKSDYANEKESEGTIWRLKLSWCRETVPARHIYIYIYIYILYIMVMSDNLEGTTVNEMVSSNPSQPFKYS</sequence>
<comment type="catalytic activity">
    <reaction evidence="1 5">
        <text>[protein]-peptidylproline (omega=180) = [protein]-peptidylproline (omega=0)</text>
        <dbReference type="Rhea" id="RHEA:16237"/>
        <dbReference type="Rhea" id="RHEA-COMP:10747"/>
        <dbReference type="Rhea" id="RHEA-COMP:10748"/>
        <dbReference type="ChEBI" id="CHEBI:83833"/>
        <dbReference type="ChEBI" id="CHEBI:83834"/>
        <dbReference type="EC" id="5.2.1.8"/>
    </reaction>
</comment>
<feature type="domain" description="PPIase FKBP-type" evidence="6">
    <location>
        <begin position="4"/>
        <end position="96"/>
    </location>
</feature>
<keyword evidence="8" id="KW-1185">Reference proteome</keyword>
<keyword evidence="4 5" id="KW-0413">Isomerase</keyword>
<evidence type="ECO:0000256" key="4">
    <source>
        <dbReference type="ARBA" id="ARBA00023235"/>
    </source>
</evidence>
<evidence type="ECO:0000256" key="5">
    <source>
        <dbReference type="PROSITE-ProRule" id="PRU00277"/>
    </source>
</evidence>
<dbReference type="InterPro" id="IPR050689">
    <property type="entry name" value="FKBP-type_PPIase"/>
</dbReference>
<evidence type="ECO:0000313" key="7">
    <source>
        <dbReference type="EMBL" id="OTG29553.1"/>
    </source>
</evidence>
<keyword evidence="3 5" id="KW-0697">Rotamase</keyword>
<dbReference type="AlphaFoldDB" id="A0A251V2S2"/>
<accession>A0A251V2S2</accession>
<dbReference type="EMBL" id="CM007893">
    <property type="protein sequence ID" value="OTG29553.1"/>
    <property type="molecule type" value="Genomic_DNA"/>
</dbReference>
<dbReference type="InterPro" id="IPR046357">
    <property type="entry name" value="PPIase_dom_sf"/>
</dbReference>
<dbReference type="Pfam" id="PF00254">
    <property type="entry name" value="FKBP_C"/>
    <property type="match status" value="1"/>
</dbReference>
<protein>
    <recommendedName>
        <fullName evidence="2 5">peptidylprolyl isomerase</fullName>
        <ecNumber evidence="2 5">5.2.1.8</ecNumber>
    </recommendedName>
</protein>
<dbReference type="PANTHER" id="PTHR10516">
    <property type="entry name" value="PEPTIDYL-PROLYL CIS-TRANS ISOMERASE"/>
    <property type="match status" value="1"/>
</dbReference>
<gene>
    <name evidence="7" type="ORF">HannXRQ_Chr04g0123541</name>
</gene>
<name>A0A251V2S2_HELAN</name>
<organism evidence="7 8">
    <name type="scientific">Helianthus annuus</name>
    <name type="common">Common sunflower</name>
    <dbReference type="NCBI Taxonomy" id="4232"/>
    <lineage>
        <taxon>Eukaryota</taxon>
        <taxon>Viridiplantae</taxon>
        <taxon>Streptophyta</taxon>
        <taxon>Embryophyta</taxon>
        <taxon>Tracheophyta</taxon>
        <taxon>Spermatophyta</taxon>
        <taxon>Magnoliopsida</taxon>
        <taxon>eudicotyledons</taxon>
        <taxon>Gunneridae</taxon>
        <taxon>Pentapetalae</taxon>
        <taxon>asterids</taxon>
        <taxon>campanulids</taxon>
        <taxon>Asterales</taxon>
        <taxon>Asteraceae</taxon>
        <taxon>Asteroideae</taxon>
        <taxon>Heliantheae alliance</taxon>
        <taxon>Heliantheae</taxon>
        <taxon>Helianthus</taxon>
    </lineage>
</organism>
<evidence type="ECO:0000256" key="2">
    <source>
        <dbReference type="ARBA" id="ARBA00013194"/>
    </source>
</evidence>
<dbReference type="EC" id="5.2.1.8" evidence="2 5"/>
<dbReference type="STRING" id="4232.A0A251V2S2"/>